<organism evidence="10 11">
    <name type="scientific">Prauserella rugosa</name>
    <dbReference type="NCBI Taxonomy" id="43354"/>
    <lineage>
        <taxon>Bacteria</taxon>
        <taxon>Bacillati</taxon>
        <taxon>Actinomycetota</taxon>
        <taxon>Actinomycetes</taxon>
        <taxon>Pseudonocardiales</taxon>
        <taxon>Pseudonocardiaceae</taxon>
        <taxon>Prauserella</taxon>
    </lineage>
</organism>
<feature type="region of interest" description="Disordered" evidence="7">
    <location>
        <begin position="430"/>
        <end position="459"/>
    </location>
</feature>
<comment type="caution">
    <text evidence="10">The sequence shown here is derived from an EMBL/GenBank/DDBJ whole genome shotgun (WGS) entry which is preliminary data.</text>
</comment>
<feature type="transmembrane region" description="Helical" evidence="8">
    <location>
        <begin position="197"/>
        <end position="216"/>
    </location>
</feature>
<feature type="transmembrane region" description="Helical" evidence="8">
    <location>
        <begin position="264"/>
        <end position="289"/>
    </location>
</feature>
<evidence type="ECO:0000256" key="2">
    <source>
        <dbReference type="ARBA" id="ARBA00022448"/>
    </source>
</evidence>
<evidence type="ECO:0000259" key="9">
    <source>
        <dbReference type="PROSITE" id="PS50850"/>
    </source>
</evidence>
<proteinExistence type="predicted"/>
<feature type="transmembrane region" description="Helical" evidence="8">
    <location>
        <begin position="161"/>
        <end position="185"/>
    </location>
</feature>
<feature type="transmembrane region" description="Helical" evidence="8">
    <location>
        <begin position="102"/>
        <end position="123"/>
    </location>
</feature>
<dbReference type="GO" id="GO:0022857">
    <property type="term" value="F:transmembrane transporter activity"/>
    <property type="evidence" value="ECO:0007669"/>
    <property type="project" value="InterPro"/>
</dbReference>
<dbReference type="InterPro" id="IPR011701">
    <property type="entry name" value="MFS"/>
</dbReference>
<feature type="compositionally biased region" description="Basic residues" evidence="7">
    <location>
        <begin position="439"/>
        <end position="459"/>
    </location>
</feature>
<dbReference type="Gene3D" id="1.20.1250.20">
    <property type="entry name" value="MFS general substrate transporter like domains"/>
    <property type="match status" value="1"/>
</dbReference>
<evidence type="ECO:0000313" key="11">
    <source>
        <dbReference type="Proteomes" id="UP000317303"/>
    </source>
</evidence>
<dbReference type="Pfam" id="PF07690">
    <property type="entry name" value="MFS_1"/>
    <property type="match status" value="1"/>
</dbReference>
<dbReference type="Gene3D" id="1.20.1720.10">
    <property type="entry name" value="Multidrug resistance protein D"/>
    <property type="match status" value="1"/>
</dbReference>
<protein>
    <submittedName>
        <fullName evidence="10">DHA2 family multidrug resistance protein-like MFS transporter</fullName>
    </submittedName>
</protein>
<dbReference type="InterPro" id="IPR036259">
    <property type="entry name" value="MFS_trans_sf"/>
</dbReference>
<dbReference type="EMBL" id="VLJV01000001">
    <property type="protein sequence ID" value="TWH20414.1"/>
    <property type="molecule type" value="Genomic_DNA"/>
</dbReference>
<keyword evidence="11" id="KW-1185">Reference proteome</keyword>
<sequence length="547" mass="57307">MNRAGRREWIALGVLVLPVLLISVDMTVLGFALPYLSEDLAPTGAEQLWIVDIYSFVLAGLLVLMGSVGDRIGRRRLLLGGAALFGAASVLAAFATSPAMLIAARVLLGVGGATLMPSTLSLIRTMFLEPGQRRLAIAVWGSGFSGGMALGPVVGGVLLEHFWWGSVFLINVPVLAVLLAAGPFLLPEARDPAPGRFDAWSAVLSLAAVLPVVYAVKDVAKHGVGIAAVGAFAGGAAFGVLFVRRQRSLADPMIDLELFRRRAFSVSIGTNMLGVFAMTGLMLLLPQYLQLVVGMSPLVAALWMLPAAVASVAGSLIVTWLARRIAVSWLIGAGLLLAAFGFAAVALWGAGTGAAVVVAALVLVGFGVPLSEVLTNDLIVSTAPPERAGSAAAVSETGFELGGALGTAVLGSVAMSIYHAGVPAGAGAAARETLGGPWRPRRRCRGPRRRRCWTPRGRRSSRACGSVPSSAECCWWWRRSRRPCCCARSEQDGRNRFSPRALRSPPAFRGRGRRGPRRPEGPIVSADRGQSVIAYASTSTSTSGSNR</sequence>
<dbReference type="SUPFAM" id="SSF103473">
    <property type="entry name" value="MFS general substrate transporter"/>
    <property type="match status" value="1"/>
</dbReference>
<keyword evidence="3" id="KW-1003">Cell membrane</keyword>
<dbReference type="PANTHER" id="PTHR42718">
    <property type="entry name" value="MAJOR FACILITATOR SUPERFAMILY MULTIDRUG TRANSPORTER MFSC"/>
    <property type="match status" value="1"/>
</dbReference>
<feature type="transmembrane region" description="Helical" evidence="8">
    <location>
        <begin position="77"/>
        <end position="96"/>
    </location>
</feature>
<evidence type="ECO:0000256" key="3">
    <source>
        <dbReference type="ARBA" id="ARBA00022475"/>
    </source>
</evidence>
<feature type="domain" description="Major facilitator superfamily (MFS) profile" evidence="9">
    <location>
        <begin position="11"/>
        <end position="443"/>
    </location>
</feature>
<evidence type="ECO:0000256" key="1">
    <source>
        <dbReference type="ARBA" id="ARBA00004651"/>
    </source>
</evidence>
<feature type="transmembrane region" description="Helical" evidence="8">
    <location>
        <begin position="354"/>
        <end position="374"/>
    </location>
</feature>
<dbReference type="Proteomes" id="UP000317303">
    <property type="component" value="Unassembled WGS sequence"/>
</dbReference>
<feature type="transmembrane region" description="Helical" evidence="8">
    <location>
        <begin position="329"/>
        <end position="348"/>
    </location>
</feature>
<dbReference type="InterPro" id="IPR020846">
    <property type="entry name" value="MFS_dom"/>
</dbReference>
<reference evidence="10 11" key="1">
    <citation type="submission" date="2019-07" db="EMBL/GenBank/DDBJ databases">
        <title>R&amp;d 2014.</title>
        <authorList>
            <person name="Klenk H.-P."/>
        </authorList>
    </citation>
    <scope>NUCLEOTIDE SEQUENCE [LARGE SCALE GENOMIC DNA]</scope>
    <source>
        <strain evidence="10 11">DSM 43194</strain>
    </source>
</reference>
<dbReference type="PANTHER" id="PTHR42718:SF47">
    <property type="entry name" value="METHYL VIOLOGEN RESISTANCE PROTEIN SMVA"/>
    <property type="match status" value="1"/>
</dbReference>
<evidence type="ECO:0000256" key="6">
    <source>
        <dbReference type="ARBA" id="ARBA00023136"/>
    </source>
</evidence>
<evidence type="ECO:0000256" key="4">
    <source>
        <dbReference type="ARBA" id="ARBA00022692"/>
    </source>
</evidence>
<dbReference type="AlphaFoldDB" id="A0A660CDD4"/>
<keyword evidence="6 8" id="KW-0472">Membrane</keyword>
<accession>A0A660CDD4</accession>
<dbReference type="GO" id="GO:0005886">
    <property type="term" value="C:plasma membrane"/>
    <property type="evidence" value="ECO:0007669"/>
    <property type="project" value="UniProtKB-SubCell"/>
</dbReference>
<dbReference type="PROSITE" id="PS50850">
    <property type="entry name" value="MFS"/>
    <property type="match status" value="1"/>
</dbReference>
<feature type="transmembrane region" description="Helical" evidence="8">
    <location>
        <begin position="301"/>
        <end position="322"/>
    </location>
</feature>
<evidence type="ECO:0000256" key="5">
    <source>
        <dbReference type="ARBA" id="ARBA00022989"/>
    </source>
</evidence>
<feature type="region of interest" description="Disordered" evidence="7">
    <location>
        <begin position="489"/>
        <end position="547"/>
    </location>
</feature>
<name>A0A660CDD4_9PSEU</name>
<gene>
    <name evidence="10" type="ORF">JD82_02260</name>
</gene>
<feature type="compositionally biased region" description="Low complexity" evidence="7">
    <location>
        <begin position="537"/>
        <end position="547"/>
    </location>
</feature>
<feature type="transmembrane region" description="Helical" evidence="8">
    <location>
        <begin position="48"/>
        <end position="65"/>
    </location>
</feature>
<keyword evidence="4 8" id="KW-0812">Transmembrane</keyword>
<feature type="transmembrane region" description="Helical" evidence="8">
    <location>
        <begin position="135"/>
        <end position="155"/>
    </location>
</feature>
<evidence type="ECO:0000256" key="8">
    <source>
        <dbReference type="SAM" id="Phobius"/>
    </source>
</evidence>
<comment type="subcellular location">
    <subcellularLocation>
        <location evidence="1">Cell membrane</location>
        <topology evidence="1">Multi-pass membrane protein</topology>
    </subcellularLocation>
</comment>
<feature type="transmembrane region" description="Helical" evidence="8">
    <location>
        <begin position="12"/>
        <end position="36"/>
    </location>
</feature>
<keyword evidence="2" id="KW-0813">Transport</keyword>
<keyword evidence="5 8" id="KW-1133">Transmembrane helix</keyword>
<evidence type="ECO:0000313" key="10">
    <source>
        <dbReference type="EMBL" id="TWH20414.1"/>
    </source>
</evidence>
<evidence type="ECO:0000256" key="7">
    <source>
        <dbReference type="SAM" id="MobiDB-lite"/>
    </source>
</evidence>
<dbReference type="CDD" id="cd17321">
    <property type="entry name" value="MFS_MMR_MDR_like"/>
    <property type="match status" value="1"/>
</dbReference>
<feature type="transmembrane region" description="Helical" evidence="8">
    <location>
        <begin position="222"/>
        <end position="243"/>
    </location>
</feature>